<gene>
    <name evidence="1" type="ORF">BECKTC1821E_GA0114239_106719</name>
</gene>
<sequence length="191" mass="21774">MARPQEKQRLIKLAHVGKRELGMSDDAWRALLANRFGAGSSRDLDVSRLRSLIERLKELGFRPRNKTGAKSRSARPNTDLGQKRKIREIWIFLADAGIARDRSERALAAFAKRRFRVDAIQFLPANDASALIENLKEWGKRELPKKIAALRKRSDGSGGIPDHDPMKGISFDAMRDHYEALIRKEDTRCEK</sequence>
<proteinExistence type="predicted"/>
<evidence type="ECO:0000313" key="1">
    <source>
        <dbReference type="EMBL" id="VFK46620.1"/>
    </source>
</evidence>
<dbReference type="InterPro" id="IPR009363">
    <property type="entry name" value="Phage_Mu_Gp16"/>
</dbReference>
<accession>A0A450YYL6</accession>
<dbReference type="EMBL" id="CAADFT010000067">
    <property type="protein sequence ID" value="VFK46620.1"/>
    <property type="molecule type" value="Genomic_DNA"/>
</dbReference>
<organism evidence="1">
    <name type="scientific">Candidatus Kentrum sp. TC</name>
    <dbReference type="NCBI Taxonomy" id="2126339"/>
    <lineage>
        <taxon>Bacteria</taxon>
        <taxon>Pseudomonadati</taxon>
        <taxon>Pseudomonadota</taxon>
        <taxon>Gammaproteobacteria</taxon>
        <taxon>Candidatus Kentrum</taxon>
    </lineage>
</organism>
<protein>
    <submittedName>
        <fullName evidence="1">Mu-like prophage protein gp16</fullName>
    </submittedName>
</protein>
<reference evidence="1" key="1">
    <citation type="submission" date="2019-02" db="EMBL/GenBank/DDBJ databases">
        <authorList>
            <person name="Gruber-Vodicka R. H."/>
            <person name="Seah K. B. B."/>
        </authorList>
    </citation>
    <scope>NUCLEOTIDE SEQUENCE</scope>
    <source>
        <strain evidence="1">BECK_BZ125</strain>
    </source>
</reference>
<dbReference type="Pfam" id="PF06252">
    <property type="entry name" value="GemA"/>
    <property type="match status" value="1"/>
</dbReference>
<dbReference type="AlphaFoldDB" id="A0A450YYL6"/>
<name>A0A450YYL6_9GAMM</name>